<name>A0ABR1EE53_NECAM</name>
<proteinExistence type="predicted"/>
<accession>A0ABR1EE53</accession>
<evidence type="ECO:0000313" key="2">
    <source>
        <dbReference type="Proteomes" id="UP001303046"/>
    </source>
</evidence>
<organism evidence="1 2">
    <name type="scientific">Necator americanus</name>
    <name type="common">Human hookworm</name>
    <dbReference type="NCBI Taxonomy" id="51031"/>
    <lineage>
        <taxon>Eukaryota</taxon>
        <taxon>Metazoa</taxon>
        <taxon>Ecdysozoa</taxon>
        <taxon>Nematoda</taxon>
        <taxon>Chromadorea</taxon>
        <taxon>Rhabditida</taxon>
        <taxon>Rhabditina</taxon>
        <taxon>Rhabditomorpha</taxon>
        <taxon>Strongyloidea</taxon>
        <taxon>Ancylostomatidae</taxon>
        <taxon>Bunostominae</taxon>
        <taxon>Necator</taxon>
    </lineage>
</organism>
<comment type="caution">
    <text evidence="1">The sequence shown here is derived from an EMBL/GenBank/DDBJ whole genome shotgun (WGS) entry which is preliminary data.</text>
</comment>
<dbReference type="Proteomes" id="UP001303046">
    <property type="component" value="Unassembled WGS sequence"/>
</dbReference>
<protein>
    <submittedName>
        <fullName evidence="1">Uncharacterized protein</fullName>
    </submittedName>
</protein>
<reference evidence="1 2" key="1">
    <citation type="submission" date="2023-08" db="EMBL/GenBank/DDBJ databases">
        <title>A Necator americanus chromosomal reference genome.</title>
        <authorList>
            <person name="Ilik V."/>
            <person name="Petrzelkova K.J."/>
            <person name="Pardy F."/>
            <person name="Fuh T."/>
            <person name="Niatou-Singa F.S."/>
            <person name="Gouil Q."/>
            <person name="Baker L."/>
            <person name="Ritchie M.E."/>
            <person name="Jex A.R."/>
            <person name="Gazzola D."/>
            <person name="Li H."/>
            <person name="Toshio Fujiwara R."/>
            <person name="Zhan B."/>
            <person name="Aroian R.V."/>
            <person name="Pafco B."/>
            <person name="Schwarz E.M."/>
        </authorList>
    </citation>
    <scope>NUCLEOTIDE SEQUENCE [LARGE SCALE GENOMIC DNA]</scope>
    <source>
        <strain evidence="1 2">Aroian</strain>
        <tissue evidence="1">Whole animal</tissue>
    </source>
</reference>
<keyword evidence="2" id="KW-1185">Reference proteome</keyword>
<sequence>MKYKSLIATSGWRNSCDGRRVNGICGWRDVDMASNDSCTENKHQSDISDMQFEQLHNSSSTMKSCQICNGRVERTTAKLQGMSLVGFKICANYRIHHTNTTIYSSSLTHYHLRVEDSIMLRINPVFVPLFIFSDAVDT</sequence>
<gene>
    <name evidence="1" type="primary">Necator_chrX.g22138</name>
    <name evidence="1" type="ORF">RB195_021977</name>
</gene>
<dbReference type="EMBL" id="JAVFWL010000006">
    <property type="protein sequence ID" value="KAK6760728.1"/>
    <property type="molecule type" value="Genomic_DNA"/>
</dbReference>
<evidence type="ECO:0000313" key="1">
    <source>
        <dbReference type="EMBL" id="KAK6760728.1"/>
    </source>
</evidence>